<keyword evidence="1" id="KW-1133">Transmembrane helix</keyword>
<evidence type="ECO:0000256" key="1">
    <source>
        <dbReference type="SAM" id="Phobius"/>
    </source>
</evidence>
<feature type="transmembrane region" description="Helical" evidence="1">
    <location>
        <begin position="67"/>
        <end position="89"/>
    </location>
</feature>
<dbReference type="AlphaFoldDB" id="A0AAD3SK81"/>
<name>A0AAD3SK81_NEPGR</name>
<organism evidence="2 3">
    <name type="scientific">Nepenthes gracilis</name>
    <name type="common">Slender pitcher plant</name>
    <dbReference type="NCBI Taxonomy" id="150966"/>
    <lineage>
        <taxon>Eukaryota</taxon>
        <taxon>Viridiplantae</taxon>
        <taxon>Streptophyta</taxon>
        <taxon>Embryophyta</taxon>
        <taxon>Tracheophyta</taxon>
        <taxon>Spermatophyta</taxon>
        <taxon>Magnoliopsida</taxon>
        <taxon>eudicotyledons</taxon>
        <taxon>Gunneridae</taxon>
        <taxon>Pentapetalae</taxon>
        <taxon>Caryophyllales</taxon>
        <taxon>Nepenthaceae</taxon>
        <taxon>Nepenthes</taxon>
    </lineage>
</organism>
<evidence type="ECO:0000313" key="3">
    <source>
        <dbReference type="Proteomes" id="UP001279734"/>
    </source>
</evidence>
<keyword evidence="1" id="KW-0472">Membrane</keyword>
<dbReference type="EMBL" id="BSYO01000012">
    <property type="protein sequence ID" value="GMH12993.1"/>
    <property type="molecule type" value="Genomic_DNA"/>
</dbReference>
<accession>A0AAD3SK81</accession>
<keyword evidence="3" id="KW-1185">Reference proteome</keyword>
<reference evidence="2" key="1">
    <citation type="submission" date="2023-05" db="EMBL/GenBank/DDBJ databases">
        <title>Nepenthes gracilis genome sequencing.</title>
        <authorList>
            <person name="Fukushima K."/>
        </authorList>
    </citation>
    <scope>NUCLEOTIDE SEQUENCE</scope>
    <source>
        <strain evidence="2">SING2019-196</strain>
    </source>
</reference>
<protein>
    <submittedName>
        <fullName evidence="2">Uncharacterized protein</fullName>
    </submittedName>
</protein>
<keyword evidence="1" id="KW-0812">Transmembrane</keyword>
<gene>
    <name evidence="2" type="ORF">Nepgr_014834</name>
</gene>
<proteinExistence type="predicted"/>
<evidence type="ECO:0000313" key="2">
    <source>
        <dbReference type="EMBL" id="GMH12993.1"/>
    </source>
</evidence>
<comment type="caution">
    <text evidence="2">The sequence shown here is derived from an EMBL/GenBank/DDBJ whole genome shotgun (WGS) entry which is preliminary data.</text>
</comment>
<sequence>MEFARILNNMPPYLPNPARNDVVVWTADPSGVFSSKSAHGFFREPKGMVEWFSLVWGPCQSRLTPLFFGWLSVKGLVLSIGLAITFTFLRHVYSVPTEGSVMITFSLIAPFSRLSGVKCAIRRGVAGHTLIGNQTFCGQQNIGREKTSKHTHSVSPLLLPSILYGKRGIIVCLRK</sequence>
<dbReference type="Proteomes" id="UP001279734">
    <property type="component" value="Unassembled WGS sequence"/>
</dbReference>